<dbReference type="OrthoDB" id="10065073at2759"/>
<dbReference type="PANTHER" id="PTHR12974">
    <property type="entry name" value="PRION-LIKE- Q/N-RICH -DOMAIN-BEARING PROTEIN PROTEIN 44"/>
    <property type="match status" value="1"/>
</dbReference>
<evidence type="ECO:0000256" key="3">
    <source>
        <dbReference type="ARBA" id="ARBA00022679"/>
    </source>
</evidence>
<keyword evidence="5" id="KW-1185">Reference proteome</keyword>
<dbReference type="GO" id="GO:0048255">
    <property type="term" value="P:mRNA stabilization"/>
    <property type="evidence" value="ECO:0007669"/>
    <property type="project" value="TreeGrafter"/>
</dbReference>
<dbReference type="Proteomes" id="UP000095280">
    <property type="component" value="Unplaced"/>
</dbReference>
<dbReference type="PANTHER" id="PTHR12974:SF36">
    <property type="entry name" value="POLYNUCLEOTIDE ADENYLYLTRANSFERASE"/>
    <property type="match status" value="1"/>
</dbReference>
<comment type="similarity">
    <text evidence="1">Belongs to the TENT family.</text>
</comment>
<dbReference type="InterPro" id="IPR012937">
    <property type="entry name" value="TET5"/>
</dbReference>
<dbReference type="GO" id="GO:1990817">
    <property type="term" value="F:poly(A) RNA polymerase activity"/>
    <property type="evidence" value="ECO:0007669"/>
    <property type="project" value="UniProtKB-EC"/>
</dbReference>
<evidence type="ECO:0000256" key="1">
    <source>
        <dbReference type="ARBA" id="ARBA00007631"/>
    </source>
</evidence>
<evidence type="ECO:0000256" key="2">
    <source>
        <dbReference type="ARBA" id="ARBA00012388"/>
    </source>
</evidence>
<name>A0A1I8J8Q8_9PLAT</name>
<dbReference type="WBParaSite" id="maker-uti_cns_0046146-snap-gene-0.10-mRNA-1">
    <property type="protein sequence ID" value="maker-uti_cns_0046146-snap-gene-0.10-mRNA-1"/>
    <property type="gene ID" value="maker-uti_cns_0046146-snap-gene-0.10"/>
</dbReference>
<reference evidence="6" key="1">
    <citation type="submission" date="2016-11" db="UniProtKB">
        <authorList>
            <consortium name="WormBaseParasite"/>
        </authorList>
    </citation>
    <scope>IDENTIFICATION</scope>
</reference>
<dbReference type="EC" id="2.7.7.19" evidence="2"/>
<proteinExistence type="inferred from homology"/>
<evidence type="ECO:0000256" key="4">
    <source>
        <dbReference type="ARBA" id="ARBA00047933"/>
    </source>
</evidence>
<organism evidence="5 6">
    <name type="scientific">Macrostomum lignano</name>
    <dbReference type="NCBI Taxonomy" id="282301"/>
    <lineage>
        <taxon>Eukaryota</taxon>
        <taxon>Metazoa</taxon>
        <taxon>Spiralia</taxon>
        <taxon>Lophotrochozoa</taxon>
        <taxon>Platyhelminthes</taxon>
        <taxon>Rhabditophora</taxon>
        <taxon>Macrostomorpha</taxon>
        <taxon>Macrostomida</taxon>
        <taxon>Macrostomidae</taxon>
        <taxon>Macrostomum</taxon>
    </lineage>
</organism>
<comment type="catalytic activity">
    <reaction evidence="4">
        <text>RNA(n) + ATP = RNA(n)-3'-adenine ribonucleotide + diphosphate</text>
        <dbReference type="Rhea" id="RHEA:11332"/>
        <dbReference type="Rhea" id="RHEA-COMP:14527"/>
        <dbReference type="Rhea" id="RHEA-COMP:17347"/>
        <dbReference type="ChEBI" id="CHEBI:30616"/>
        <dbReference type="ChEBI" id="CHEBI:33019"/>
        <dbReference type="ChEBI" id="CHEBI:140395"/>
        <dbReference type="ChEBI" id="CHEBI:173115"/>
        <dbReference type="EC" id="2.7.7.19"/>
    </reaction>
    <physiologicalReaction direction="left-to-right" evidence="4">
        <dbReference type="Rhea" id="RHEA:11333"/>
    </physiologicalReaction>
</comment>
<dbReference type="GO" id="GO:0003723">
    <property type="term" value="F:RNA binding"/>
    <property type="evidence" value="ECO:0007669"/>
    <property type="project" value="TreeGrafter"/>
</dbReference>
<dbReference type="STRING" id="282301.A0A1I8J8Q8"/>
<evidence type="ECO:0000313" key="6">
    <source>
        <dbReference type="WBParaSite" id="maker-uti_cns_0046146-snap-gene-0.10-mRNA-1"/>
    </source>
</evidence>
<dbReference type="Pfam" id="PF07984">
    <property type="entry name" value="NTP_transf_7"/>
    <property type="match status" value="2"/>
</dbReference>
<dbReference type="SMART" id="SM01153">
    <property type="entry name" value="DUF1693"/>
    <property type="match status" value="1"/>
</dbReference>
<accession>A0A1I8J8Q8</accession>
<protein>
    <recommendedName>
        <fullName evidence="2">polynucleotide adenylyltransferase</fullName>
        <ecNumber evidence="2">2.7.7.19</ecNumber>
    </recommendedName>
</protein>
<evidence type="ECO:0000313" key="5">
    <source>
        <dbReference type="Proteomes" id="UP000095280"/>
    </source>
</evidence>
<dbReference type="AlphaFoldDB" id="A0A1I8J8Q8"/>
<keyword evidence="3" id="KW-0808">Transferase</keyword>
<sequence>MTCIASNDNNNANGKVKEKVTDNDNNNRYSVLCYEQVLRLHEFMEKEVTIHGRGHCCPSVKLTLRDMIQRVCQQLEASNIGLRDLRLNGGGATFIIGMDSVHTYNDLDLLFGVDLSPPGTVDEIKRVVLDCLRSFLPEGSIASSAAVAPEVPQHQQQQQQSVRRRQYSSGSRHAPADPIEGYVQKLVRIQNTDSWYLISLGDSAAHQTDGVTVELKFVDRMRRKFEFTVDSFQIILDSLLTFYRLQPRPTAITEHFYPTVIAESVSGSFAEAYAHLVRKEICTRNPEEIRGGGLLKYCKLLVEGFLPAQGLDVVHLEKYMCSRFFIDFPDLRKQRAKIESYLTSHFPSDKDFELRAQYLQVLHEVVKSSTVCLMQQERRSTLYLISDLLGEICLQIEARNNVIALEPFNGDNWVLDHVFYGTRYFPTYLTAGIAAVPVAATSAGSSPTSADELFGYSCIVSTSDGHVTYPSNVAAAAMIATQSSSSTTMSPSSSRPQSPESLSPPLPTLAESPAN</sequence>